<dbReference type="Pfam" id="PF00565">
    <property type="entry name" value="SNase"/>
    <property type="match status" value="1"/>
</dbReference>
<comment type="caution">
    <text evidence="5">The sequence shown here is derived from an EMBL/GenBank/DDBJ whole genome shotgun (WGS) entry which is preliminary data.</text>
</comment>
<evidence type="ECO:0000256" key="1">
    <source>
        <dbReference type="ARBA" id="ARBA00022722"/>
    </source>
</evidence>
<dbReference type="GO" id="GO:0016787">
    <property type="term" value="F:hydrolase activity"/>
    <property type="evidence" value="ECO:0007669"/>
    <property type="project" value="UniProtKB-KW"/>
</dbReference>
<dbReference type="InterPro" id="IPR016071">
    <property type="entry name" value="Staphylococal_nuclease_OB-fold"/>
</dbReference>
<keyword evidence="3" id="KW-0378">Hydrolase</keyword>
<proteinExistence type="predicted"/>
<sequence length="259" mass="30037">MLKKPLTAIILITLILSGSYFYLGQDSAEELYVAQVIDGDTIRIASGESVRFIGIDTPEIDWENNEAEFYGWEARDYLQQKIAEKNVRLEYDQDREDHYGRLLAYVYLNDKHLNHDLLENGYATLMIVEPNNKYEAQFKNAAEEARRAKKGLWNKVEEFSSELPLLDYQTAQLFIGDKVIVEGEIVNTAKTEAVTYLNFSDDYFNTLSIVIFNHNLNKFAYEPDQYLKNKRIRVLGTIESYQSAPQIIVSDPHYIMVEY</sequence>
<dbReference type="EMBL" id="JAJFAT010000004">
    <property type="protein sequence ID" value="MCC3144562.1"/>
    <property type="molecule type" value="Genomic_DNA"/>
</dbReference>
<name>A0AAW4WZA7_9FIRM</name>
<dbReference type="Gene3D" id="2.40.50.90">
    <property type="match status" value="1"/>
</dbReference>
<dbReference type="SUPFAM" id="SSF50199">
    <property type="entry name" value="Staphylococcal nuclease"/>
    <property type="match status" value="1"/>
</dbReference>
<dbReference type="GO" id="GO:0004519">
    <property type="term" value="F:endonuclease activity"/>
    <property type="evidence" value="ECO:0007669"/>
    <property type="project" value="UniProtKB-KW"/>
</dbReference>
<dbReference type="AlphaFoldDB" id="A0AAW4WZA7"/>
<keyword evidence="2" id="KW-0255">Endonuclease</keyword>
<dbReference type="Proteomes" id="UP001199296">
    <property type="component" value="Unassembled WGS sequence"/>
</dbReference>
<dbReference type="RefSeq" id="WP_229344435.1">
    <property type="nucleotide sequence ID" value="NZ_JAJFAT010000004.1"/>
</dbReference>
<dbReference type="CDD" id="cd03524">
    <property type="entry name" value="RPA2_OBF_family"/>
    <property type="match status" value="1"/>
</dbReference>
<feature type="domain" description="TNase-like" evidence="4">
    <location>
        <begin position="27"/>
        <end position="155"/>
    </location>
</feature>
<dbReference type="SMART" id="SM00318">
    <property type="entry name" value="SNc"/>
    <property type="match status" value="1"/>
</dbReference>
<organism evidence="5 6">
    <name type="scientific">Halanaerobium polyolivorans</name>
    <dbReference type="NCBI Taxonomy" id="2886943"/>
    <lineage>
        <taxon>Bacteria</taxon>
        <taxon>Bacillati</taxon>
        <taxon>Bacillota</taxon>
        <taxon>Clostridia</taxon>
        <taxon>Halanaerobiales</taxon>
        <taxon>Halanaerobiaceae</taxon>
        <taxon>Halanaerobium</taxon>
    </lineage>
</organism>
<keyword evidence="6" id="KW-1185">Reference proteome</keyword>
<dbReference type="PANTHER" id="PTHR12302">
    <property type="entry name" value="EBNA2 BINDING PROTEIN P100"/>
    <property type="match status" value="1"/>
</dbReference>
<evidence type="ECO:0000256" key="2">
    <source>
        <dbReference type="ARBA" id="ARBA00022759"/>
    </source>
</evidence>
<dbReference type="PROSITE" id="PS50830">
    <property type="entry name" value="TNASE_3"/>
    <property type="match status" value="1"/>
</dbReference>
<evidence type="ECO:0000313" key="6">
    <source>
        <dbReference type="Proteomes" id="UP001199296"/>
    </source>
</evidence>
<accession>A0AAW4WZA7</accession>
<dbReference type="InterPro" id="IPR035437">
    <property type="entry name" value="SNase_OB-fold_sf"/>
</dbReference>
<evidence type="ECO:0000256" key="3">
    <source>
        <dbReference type="ARBA" id="ARBA00022801"/>
    </source>
</evidence>
<dbReference type="PANTHER" id="PTHR12302:SF3">
    <property type="entry name" value="SERINE_THREONINE-PROTEIN KINASE 31"/>
    <property type="match status" value="1"/>
</dbReference>
<keyword evidence="1" id="KW-0540">Nuclease</keyword>
<reference evidence="5 6" key="1">
    <citation type="submission" date="2021-10" db="EMBL/GenBank/DDBJ databases">
        <authorList>
            <person name="Grouzdev D.S."/>
            <person name="Pantiukh K.S."/>
            <person name="Krutkina M.S."/>
        </authorList>
    </citation>
    <scope>NUCLEOTIDE SEQUENCE [LARGE SCALE GENOMIC DNA]</scope>
    <source>
        <strain evidence="5 6">Z-7514</strain>
    </source>
</reference>
<protein>
    <submittedName>
        <fullName evidence="5">Thermonuclease family protein</fullName>
    </submittedName>
</protein>
<evidence type="ECO:0000259" key="4">
    <source>
        <dbReference type="PROSITE" id="PS50830"/>
    </source>
</evidence>
<evidence type="ECO:0000313" key="5">
    <source>
        <dbReference type="EMBL" id="MCC3144562.1"/>
    </source>
</evidence>
<gene>
    <name evidence="5" type="ORF">LJ207_04390</name>
</gene>